<dbReference type="AlphaFoldDB" id="A0A836CLI8"/>
<feature type="region of interest" description="Disordered" evidence="1">
    <location>
        <begin position="138"/>
        <end position="159"/>
    </location>
</feature>
<dbReference type="OrthoDB" id="70932at2759"/>
<gene>
    <name evidence="2" type="ORF">JKP88DRAFT_353591</name>
</gene>
<evidence type="ECO:0000313" key="3">
    <source>
        <dbReference type="Proteomes" id="UP000664859"/>
    </source>
</evidence>
<protein>
    <submittedName>
        <fullName evidence="2">Uncharacterized protein</fullName>
    </submittedName>
</protein>
<proteinExistence type="predicted"/>
<dbReference type="PANTHER" id="PTHR37066">
    <property type="entry name" value="HELICASE-ASSOCIATED"/>
    <property type="match status" value="1"/>
</dbReference>
<sequence>MATGGAGQAWDQRRMRLLWCAIGGGVAVVTGGKLASLDVRLQQADALAKLGITVPPPGSGWGQGGGGDEASFQMVLRTLNLYRERHGNLRVPEGFIVPKEEPWPKERVRAAKEALKADNFTAACAKLRAIYGQSLPAAPNSGGKGNGKRKHPSLGEPGEQGAWGWRLARRVYSMTFWQSFVAGNAKRRDALEKLGFVWGRLQPNYNLLLEALVIYKSLHGSLHVPRNFIVPDEEPWPQSLHVPRDCIVSDEKPLPQSVRGRSLDGSLHVPRNFIVPDEEPWLQSVRDMRLGRVVTRVRGMGFIFDPFQESFERVRVGLEHYRNITGRMGPVPVRFQVPHEPPWPTALWGFQLGRRLHAVRAEHRYIRTNPLRIRQLNDAAFQWQSRAEAAFARLVRGIKVRDAGAKHRTSDGKCNSFMFARRVRGVKAYKVIMESVTIPVAFTVPPEDPWPQELWGFRLGTALRDVRVKGYYLNKPATRVQRIAQLQALGVWPVTALNPAAVDAAAADSAAGSGRGSSAAAAAAIGAAGAAASSGGAAANSAIGTGALQLRERQHAAGAASPQEQQRHARRVSSAMLRQQSSAGGGSGAAAAVLQQRGASGAAAVATAALEHRSCCDGDACAGVGSRERAMHALLVALRAYRAAHGAAGPPVSFVVPAAEPWPREAWGVKLGARLRDIRRGRVRADRYGAAVTAELETHLGAPLPAQGKER</sequence>
<dbReference type="EMBL" id="JAFCMP010000082">
    <property type="protein sequence ID" value="KAG5187781.1"/>
    <property type="molecule type" value="Genomic_DNA"/>
</dbReference>
<keyword evidence="3" id="KW-1185">Reference proteome</keyword>
<evidence type="ECO:0000313" key="2">
    <source>
        <dbReference type="EMBL" id="KAG5187781.1"/>
    </source>
</evidence>
<feature type="region of interest" description="Disordered" evidence="1">
    <location>
        <begin position="553"/>
        <end position="583"/>
    </location>
</feature>
<evidence type="ECO:0000256" key="1">
    <source>
        <dbReference type="SAM" id="MobiDB-lite"/>
    </source>
</evidence>
<name>A0A836CLI8_9STRA</name>
<comment type="caution">
    <text evidence="2">The sequence shown here is derived from an EMBL/GenBank/DDBJ whole genome shotgun (WGS) entry which is preliminary data.</text>
</comment>
<organism evidence="2 3">
    <name type="scientific">Tribonema minus</name>
    <dbReference type="NCBI Taxonomy" id="303371"/>
    <lineage>
        <taxon>Eukaryota</taxon>
        <taxon>Sar</taxon>
        <taxon>Stramenopiles</taxon>
        <taxon>Ochrophyta</taxon>
        <taxon>PX clade</taxon>
        <taxon>Xanthophyceae</taxon>
        <taxon>Tribonematales</taxon>
        <taxon>Tribonemataceae</taxon>
        <taxon>Tribonema</taxon>
    </lineage>
</organism>
<dbReference type="PANTHER" id="PTHR37066:SF1">
    <property type="entry name" value="LNS2_PITP DOMAIN-CONTAINING PROTEIN"/>
    <property type="match status" value="1"/>
</dbReference>
<dbReference type="Proteomes" id="UP000664859">
    <property type="component" value="Unassembled WGS sequence"/>
</dbReference>
<accession>A0A836CLI8</accession>
<reference evidence="2" key="1">
    <citation type="submission" date="2021-02" db="EMBL/GenBank/DDBJ databases">
        <title>First Annotated Genome of the Yellow-green Alga Tribonema minus.</title>
        <authorList>
            <person name="Mahan K.M."/>
        </authorList>
    </citation>
    <scope>NUCLEOTIDE SEQUENCE</scope>
    <source>
        <strain evidence="2">UTEX B ZZ1240</strain>
    </source>
</reference>